<keyword evidence="2" id="KW-1185">Reference proteome</keyword>
<comment type="caution">
    <text evidence="1">The sequence shown here is derived from an EMBL/GenBank/DDBJ whole genome shotgun (WGS) entry which is preliminary data.</text>
</comment>
<proteinExistence type="predicted"/>
<dbReference type="Proteomes" id="UP001168990">
    <property type="component" value="Unassembled WGS sequence"/>
</dbReference>
<sequence>MVFQDKMDLTLTVRVARGIGTITLPKSYETNRQIGEHGIYRRPKYQGHSVVMPGLPGHHKKTYQGRLYDGYPEVLVVVSWDVAKDWTKLIIDKSDLYTTIVSYVITLFNGVDMLYSKLKKTKIQINLAGIIIGTNEESFAFLDECRHMWINGPIVMKKMDAACANKKIISFLKARQKKISLDSYDAVVFLTSLMHDDPPFFTSDAECCGHLLKTFAEYCNGCLSWSETSETTFNLFYREFRRDFCYTNLYCKGTNNQFYRAAMPMDGTPHGIDNKVNNWLGPDSSYKDSNPNSPNVEAERSLANENLPIWILKGVIDSNNLLDTYDSDLVRNNEDGMIGYDILIRRLPMDVINFESETNRQIGEHGIYRRPKYQRHPVVTPGLPDKHAASMNYQFYEKTDQGRLYDGYPEVLVIVSWDLANYLTKSMLVDK</sequence>
<dbReference type="EMBL" id="JAQQBS010001423">
    <property type="protein sequence ID" value="KAK0160526.1"/>
    <property type="molecule type" value="Genomic_DNA"/>
</dbReference>
<gene>
    <name evidence="1" type="ORF">PV328_007928</name>
</gene>
<dbReference type="InterPro" id="IPR024079">
    <property type="entry name" value="MetalloPept_cat_dom_sf"/>
</dbReference>
<reference evidence="1" key="1">
    <citation type="journal article" date="2023" name="bioRxiv">
        <title>Scaffold-level genome assemblies of two parasitoid biocontrol wasps reveal the parthenogenesis mechanism and an associated novel virus.</title>
        <authorList>
            <person name="Inwood S."/>
            <person name="Skelly J."/>
            <person name="Guhlin J."/>
            <person name="Harrop T."/>
            <person name="Goldson S."/>
            <person name="Dearden P."/>
        </authorList>
    </citation>
    <scope>NUCLEOTIDE SEQUENCE</scope>
    <source>
        <strain evidence="1">Irish</strain>
        <tissue evidence="1">Whole body</tissue>
    </source>
</reference>
<evidence type="ECO:0000313" key="2">
    <source>
        <dbReference type="Proteomes" id="UP001168990"/>
    </source>
</evidence>
<protein>
    <submittedName>
        <fullName evidence="1">Uncharacterized protein</fullName>
    </submittedName>
</protein>
<reference evidence="1" key="2">
    <citation type="submission" date="2023-03" db="EMBL/GenBank/DDBJ databases">
        <authorList>
            <person name="Inwood S.N."/>
            <person name="Skelly J.G."/>
            <person name="Guhlin J."/>
            <person name="Harrop T.W.R."/>
            <person name="Goldson S.G."/>
            <person name="Dearden P.K."/>
        </authorList>
    </citation>
    <scope>NUCLEOTIDE SEQUENCE</scope>
    <source>
        <strain evidence="1">Irish</strain>
        <tissue evidence="1">Whole body</tissue>
    </source>
</reference>
<dbReference type="GO" id="GO:0008237">
    <property type="term" value="F:metallopeptidase activity"/>
    <property type="evidence" value="ECO:0007669"/>
    <property type="project" value="InterPro"/>
</dbReference>
<organism evidence="1 2">
    <name type="scientific">Microctonus aethiopoides</name>
    <dbReference type="NCBI Taxonomy" id="144406"/>
    <lineage>
        <taxon>Eukaryota</taxon>
        <taxon>Metazoa</taxon>
        <taxon>Ecdysozoa</taxon>
        <taxon>Arthropoda</taxon>
        <taxon>Hexapoda</taxon>
        <taxon>Insecta</taxon>
        <taxon>Pterygota</taxon>
        <taxon>Neoptera</taxon>
        <taxon>Endopterygota</taxon>
        <taxon>Hymenoptera</taxon>
        <taxon>Apocrita</taxon>
        <taxon>Ichneumonoidea</taxon>
        <taxon>Braconidae</taxon>
        <taxon>Euphorinae</taxon>
        <taxon>Microctonus</taxon>
    </lineage>
</organism>
<dbReference type="AlphaFoldDB" id="A0AA39C9Q8"/>
<name>A0AA39C9Q8_9HYME</name>
<dbReference type="Gene3D" id="3.40.390.10">
    <property type="entry name" value="Collagenase (Catalytic Domain)"/>
    <property type="match status" value="1"/>
</dbReference>
<evidence type="ECO:0000313" key="1">
    <source>
        <dbReference type="EMBL" id="KAK0160526.1"/>
    </source>
</evidence>
<accession>A0AA39C9Q8</accession>